<evidence type="ECO:0000313" key="2">
    <source>
        <dbReference type="EMBL" id="GAA4625505.1"/>
    </source>
</evidence>
<keyword evidence="2" id="KW-0540">Nuclease</keyword>
<protein>
    <submittedName>
        <fullName evidence="2">Endonuclease/exonuclease/phosphatase family protein</fullName>
    </submittedName>
</protein>
<dbReference type="InterPro" id="IPR005135">
    <property type="entry name" value="Endo/exonuclease/phosphatase"/>
</dbReference>
<dbReference type="InterPro" id="IPR036691">
    <property type="entry name" value="Endo/exonu/phosph_ase_sf"/>
</dbReference>
<proteinExistence type="predicted"/>
<dbReference type="Gene3D" id="3.60.10.10">
    <property type="entry name" value="Endonuclease/exonuclease/phosphatase"/>
    <property type="match status" value="1"/>
</dbReference>
<dbReference type="SUPFAM" id="SSF56219">
    <property type="entry name" value="DNase I-like"/>
    <property type="match status" value="1"/>
</dbReference>
<organism evidence="2 3">
    <name type="scientific">Actinoallomurus vinaceus</name>
    <dbReference type="NCBI Taxonomy" id="1080074"/>
    <lineage>
        <taxon>Bacteria</taxon>
        <taxon>Bacillati</taxon>
        <taxon>Actinomycetota</taxon>
        <taxon>Actinomycetes</taxon>
        <taxon>Streptosporangiales</taxon>
        <taxon>Thermomonosporaceae</taxon>
        <taxon>Actinoallomurus</taxon>
    </lineage>
</organism>
<accession>A0ABP8U793</accession>
<gene>
    <name evidence="2" type="ORF">GCM10023196_029930</name>
</gene>
<keyword evidence="3" id="KW-1185">Reference proteome</keyword>
<comment type="caution">
    <text evidence="2">The sequence shown here is derived from an EMBL/GenBank/DDBJ whole genome shotgun (WGS) entry which is preliminary data.</text>
</comment>
<feature type="domain" description="Endonuclease/exonuclease/phosphatase" evidence="1">
    <location>
        <begin position="7"/>
        <end position="223"/>
    </location>
</feature>
<name>A0ABP8U793_9ACTN</name>
<dbReference type="GO" id="GO:0004519">
    <property type="term" value="F:endonuclease activity"/>
    <property type="evidence" value="ECO:0007669"/>
    <property type="project" value="UniProtKB-KW"/>
</dbReference>
<evidence type="ECO:0000313" key="3">
    <source>
        <dbReference type="Proteomes" id="UP001501442"/>
    </source>
</evidence>
<dbReference type="EMBL" id="BAABHK010000003">
    <property type="protein sequence ID" value="GAA4625505.1"/>
    <property type="molecule type" value="Genomic_DNA"/>
</dbReference>
<dbReference type="Proteomes" id="UP001501442">
    <property type="component" value="Unassembled WGS sequence"/>
</dbReference>
<evidence type="ECO:0000259" key="1">
    <source>
        <dbReference type="Pfam" id="PF03372"/>
    </source>
</evidence>
<dbReference type="RefSeq" id="WP_345431359.1">
    <property type="nucleotide sequence ID" value="NZ_BAABHK010000003.1"/>
</dbReference>
<keyword evidence="2" id="KW-0378">Hydrolase</keyword>
<dbReference type="Pfam" id="PF03372">
    <property type="entry name" value="Exo_endo_phos"/>
    <property type="match status" value="1"/>
</dbReference>
<reference evidence="3" key="1">
    <citation type="journal article" date="2019" name="Int. J. Syst. Evol. Microbiol.">
        <title>The Global Catalogue of Microorganisms (GCM) 10K type strain sequencing project: providing services to taxonomists for standard genome sequencing and annotation.</title>
        <authorList>
            <consortium name="The Broad Institute Genomics Platform"/>
            <consortium name="The Broad Institute Genome Sequencing Center for Infectious Disease"/>
            <person name="Wu L."/>
            <person name="Ma J."/>
        </authorList>
    </citation>
    <scope>NUCLEOTIDE SEQUENCE [LARGE SCALE GENOMIC DNA]</scope>
    <source>
        <strain evidence="3">JCM 17939</strain>
    </source>
</reference>
<sequence length="232" mass="25661">MATVRLVSYNIRSMRDDRAALVRVVRRLRPDILCVQEAPRFLFWRRRRIWLARRAALVPVVLKRAAGLQLYAGPRATNANGRHRLLSPVPGLHRRGLALGLFEIRGVRLLAASVHLDLATEPRRRHAEEVADELDRVRAETGAPVVVAGDINEQPGGPAWDLLAGRFQDAGATAPYGLPETYSAANPSRRIDGVFADEGIEVLRCGVPDDPDLLADYPAATDHRPVLAELRL</sequence>
<keyword evidence="2" id="KW-0255">Endonuclease</keyword>